<evidence type="ECO:0000256" key="1">
    <source>
        <dbReference type="ARBA" id="ARBA00006611"/>
    </source>
</evidence>
<dbReference type="Gene3D" id="3.40.50.300">
    <property type="entry name" value="P-loop containing nucleotide triphosphate hydrolases"/>
    <property type="match status" value="1"/>
</dbReference>
<name>A0A6J6C2G4_9ZZZZ</name>
<organism evidence="3">
    <name type="scientific">freshwater metagenome</name>
    <dbReference type="NCBI Taxonomy" id="449393"/>
    <lineage>
        <taxon>unclassified sequences</taxon>
        <taxon>metagenomes</taxon>
        <taxon>ecological metagenomes</taxon>
    </lineage>
</organism>
<feature type="domain" description="AAA+ ATPase" evidence="2">
    <location>
        <begin position="73"/>
        <end position="225"/>
    </location>
</feature>
<dbReference type="CDD" id="cd01130">
    <property type="entry name" value="VirB11-like_ATPase"/>
    <property type="match status" value="1"/>
</dbReference>
<dbReference type="AlphaFoldDB" id="A0A6J6C2G4"/>
<dbReference type="InterPro" id="IPR003593">
    <property type="entry name" value="AAA+_ATPase"/>
</dbReference>
<proteinExistence type="inferred from homology"/>
<accession>A0A6J6C2G4</accession>
<sequence>MNFIRSQSLRAGKLFDQAHPAVDLELSAGVRLHALLPPLVESGVHLSLRVNQRQSNWRVSERQREVLNLIIMSKRNFLISGGTGSGKTTLLSQLIESIPSNQRLLVIEDTHEIQAAHPHLLRLQARESNSEGIGALTIRELIRHALRMKPDRIFLGEVRGADVLDLFLALNTGHAGSGGTIHGNSPRDIPNRIAALAMTVGIPRDGALALFASSIDLIIHLDGGRSGNRISSISHVVAADENVVIEELISPPEDFTLEHIAHLKRALLK</sequence>
<dbReference type="InterPro" id="IPR001482">
    <property type="entry name" value="T2SS/T4SS_dom"/>
</dbReference>
<dbReference type="PANTHER" id="PTHR30486:SF6">
    <property type="entry name" value="TYPE IV PILUS RETRACTATION ATPASE PILT"/>
    <property type="match status" value="1"/>
</dbReference>
<dbReference type="GO" id="GO:0016887">
    <property type="term" value="F:ATP hydrolysis activity"/>
    <property type="evidence" value="ECO:0007669"/>
    <property type="project" value="InterPro"/>
</dbReference>
<dbReference type="Pfam" id="PF00437">
    <property type="entry name" value="T2SSE"/>
    <property type="match status" value="1"/>
</dbReference>
<dbReference type="EMBL" id="CAEZSV010000002">
    <property type="protein sequence ID" value="CAB4544643.1"/>
    <property type="molecule type" value="Genomic_DNA"/>
</dbReference>
<reference evidence="3" key="1">
    <citation type="submission" date="2020-05" db="EMBL/GenBank/DDBJ databases">
        <authorList>
            <person name="Chiriac C."/>
            <person name="Salcher M."/>
            <person name="Ghai R."/>
            <person name="Kavagutti S V."/>
        </authorList>
    </citation>
    <scope>NUCLEOTIDE SEQUENCE</scope>
</reference>
<dbReference type="PANTHER" id="PTHR30486">
    <property type="entry name" value="TWITCHING MOTILITY PROTEIN PILT"/>
    <property type="match status" value="1"/>
</dbReference>
<dbReference type="Gene3D" id="3.30.450.370">
    <property type="match status" value="1"/>
</dbReference>
<dbReference type="SUPFAM" id="SSF52540">
    <property type="entry name" value="P-loop containing nucleoside triphosphate hydrolases"/>
    <property type="match status" value="1"/>
</dbReference>
<dbReference type="InterPro" id="IPR027417">
    <property type="entry name" value="P-loop_NTPase"/>
</dbReference>
<dbReference type="InterPro" id="IPR050921">
    <property type="entry name" value="T4SS_GSP_E_ATPase"/>
</dbReference>
<evidence type="ECO:0000313" key="3">
    <source>
        <dbReference type="EMBL" id="CAB4544643.1"/>
    </source>
</evidence>
<dbReference type="SMART" id="SM00382">
    <property type="entry name" value="AAA"/>
    <property type="match status" value="1"/>
</dbReference>
<protein>
    <submittedName>
        <fullName evidence="3">Unannotated protein</fullName>
    </submittedName>
</protein>
<gene>
    <name evidence="3" type="ORF">UFOPK1506_00021</name>
</gene>
<evidence type="ECO:0000259" key="2">
    <source>
        <dbReference type="SMART" id="SM00382"/>
    </source>
</evidence>
<comment type="similarity">
    <text evidence="1">Belongs to the GSP E family.</text>
</comment>